<protein>
    <submittedName>
        <fullName evidence="4">Sporulation and spore germination protein</fullName>
    </submittedName>
</protein>
<gene>
    <name evidence="4" type="ORF">M972_112709</name>
</gene>
<proteinExistence type="predicted"/>
<feature type="signal peptide" evidence="2">
    <location>
        <begin position="1"/>
        <end position="19"/>
    </location>
</feature>
<dbReference type="Pfam" id="PF10646">
    <property type="entry name" value="Germane"/>
    <property type="match status" value="1"/>
</dbReference>
<keyword evidence="2" id="KW-0732">Signal</keyword>
<reference evidence="4 5" key="1">
    <citation type="submission" date="2017-09" db="EMBL/GenBank/DDBJ databases">
        <title>Evaluation of Pacific Biosciences Sequencing Technology to Finishing C. thermocellum Genome Sequences.</title>
        <authorList>
            <person name="Brown S."/>
        </authorList>
    </citation>
    <scope>NUCLEOTIDE SEQUENCE [LARGE SCALE GENOMIC DNA]</scope>
    <source>
        <strain evidence="4 5">AD2</strain>
    </source>
</reference>
<feature type="compositionally biased region" description="Basic and acidic residues" evidence="1">
    <location>
        <begin position="208"/>
        <end position="224"/>
    </location>
</feature>
<dbReference type="Proteomes" id="UP000223596">
    <property type="component" value="Unassembled WGS sequence"/>
</dbReference>
<sequence length="299" mass="33360">MRRLLCVITVCIMILSFCAGCLDNDRFGLGDNEEASVASSIVLSEADARQIADKSPIRLYFANEDNSKLKLEIRYIPVSETTKSVNHLAEIIVNELIKGPKVAGLKPTIPEGTKLRSAIKIEGDVAIVDFTKEFRDNHPGGKAEERMTIYSVVNSLTELKEINKVKFLIEGKSSPDFKGNFRFNTEFPRSTQLISNKAEPVGTVNSKDAADKKDDSASGDKDTADVSNETENESVETGAQTSDDEEVFVDDSLDGEAQETYQETNDDEKWQETYDEASDEEARQTFSDEFEETYIEYLE</sequence>
<feature type="chain" id="PRO_5044264184" evidence="2">
    <location>
        <begin position="20"/>
        <end position="299"/>
    </location>
</feature>
<dbReference type="AlphaFoldDB" id="A0AB36TK52"/>
<evidence type="ECO:0000256" key="1">
    <source>
        <dbReference type="SAM" id="MobiDB-lite"/>
    </source>
</evidence>
<accession>A0AB36TK52</accession>
<evidence type="ECO:0000313" key="5">
    <source>
        <dbReference type="Proteomes" id="UP000223596"/>
    </source>
</evidence>
<dbReference type="EMBL" id="PDBW01000001">
    <property type="protein sequence ID" value="PFH03890.1"/>
    <property type="molecule type" value="Genomic_DNA"/>
</dbReference>
<evidence type="ECO:0000313" key="4">
    <source>
        <dbReference type="EMBL" id="PFH03890.1"/>
    </source>
</evidence>
<feature type="region of interest" description="Disordered" evidence="1">
    <location>
        <begin position="192"/>
        <end position="284"/>
    </location>
</feature>
<name>A0AB36TK52_ACETH</name>
<evidence type="ECO:0000259" key="3">
    <source>
        <dbReference type="SMART" id="SM00909"/>
    </source>
</evidence>
<dbReference type="SMART" id="SM00909">
    <property type="entry name" value="Germane"/>
    <property type="match status" value="1"/>
</dbReference>
<dbReference type="InterPro" id="IPR019606">
    <property type="entry name" value="GerMN"/>
</dbReference>
<organism evidence="4 5">
    <name type="scientific">Acetivibrio thermocellus AD2</name>
    <dbReference type="NCBI Taxonomy" id="1138384"/>
    <lineage>
        <taxon>Bacteria</taxon>
        <taxon>Bacillati</taxon>
        <taxon>Bacillota</taxon>
        <taxon>Clostridia</taxon>
        <taxon>Eubacteriales</taxon>
        <taxon>Oscillospiraceae</taxon>
        <taxon>Acetivibrio</taxon>
    </lineage>
</organism>
<feature type="domain" description="GerMN" evidence="3">
    <location>
        <begin position="89"/>
        <end position="178"/>
    </location>
</feature>
<dbReference type="RefSeq" id="WP_003518449.1">
    <property type="nucleotide sequence ID" value="NZ_CP013828.1"/>
</dbReference>
<comment type="caution">
    <text evidence="4">The sequence shown here is derived from an EMBL/GenBank/DDBJ whole genome shotgun (WGS) entry which is preliminary data.</text>
</comment>
<feature type="compositionally biased region" description="Acidic residues" evidence="1">
    <location>
        <begin position="242"/>
        <end position="257"/>
    </location>
</feature>
<evidence type="ECO:0000256" key="2">
    <source>
        <dbReference type="SAM" id="SignalP"/>
    </source>
</evidence>